<evidence type="ECO:0000313" key="8">
    <source>
        <dbReference type="Proteomes" id="UP000002061"/>
    </source>
</evidence>
<dbReference type="PANTHER" id="PTHR36984:SF1">
    <property type="entry name" value="CRISPR-ASSOCIATED ENDORIBONUCLEASE CAS6 1"/>
    <property type="match status" value="1"/>
</dbReference>
<dbReference type="AlphaFoldDB" id="D5VTJ3"/>
<feature type="active site" description="Proton donor" evidence="5">
    <location>
        <position position="43"/>
    </location>
</feature>
<comment type="similarity">
    <text evidence="1">Belongs to the CRISPR-associated protein Cas6/Cse3/CasE family.</text>
</comment>
<dbReference type="InterPro" id="IPR045747">
    <property type="entry name" value="CRISPR-assoc_prot_Cas6_N_sf"/>
</dbReference>
<evidence type="ECO:0000256" key="2">
    <source>
        <dbReference type="ARBA" id="ARBA00022884"/>
    </source>
</evidence>
<evidence type="ECO:0000256" key="4">
    <source>
        <dbReference type="PIRSR" id="PIRSR005054-1"/>
    </source>
</evidence>
<evidence type="ECO:0000259" key="6">
    <source>
        <dbReference type="Pfam" id="PF01881"/>
    </source>
</evidence>
<evidence type="ECO:0000256" key="3">
    <source>
        <dbReference type="ARBA" id="ARBA00023118"/>
    </source>
</evidence>
<dbReference type="Gene3D" id="3.30.70.1890">
    <property type="match status" value="1"/>
</dbReference>
<dbReference type="InterPro" id="IPR049435">
    <property type="entry name" value="Cas_Cas6_C"/>
</dbReference>
<evidence type="ECO:0000256" key="1">
    <source>
        <dbReference type="ARBA" id="ARBA00005937"/>
    </source>
</evidence>
<feature type="active site" description="Proton acceptor" evidence="5">
    <location>
        <position position="28"/>
    </location>
</feature>
<dbReference type="GO" id="GO:0051607">
    <property type="term" value="P:defense response to virus"/>
    <property type="evidence" value="ECO:0007669"/>
    <property type="project" value="UniProtKB-KW"/>
</dbReference>
<keyword evidence="3" id="KW-0051">Antiviral defense</keyword>
<dbReference type="InterPro" id="IPR010156">
    <property type="entry name" value="CRISPR-assoc_prot_Cas6"/>
</dbReference>
<dbReference type="Pfam" id="PF21350">
    <property type="entry name" value="Cas6_I-A"/>
    <property type="match status" value="1"/>
</dbReference>
<dbReference type="Pfam" id="PF01881">
    <property type="entry name" value="Cas_Cas6_C"/>
    <property type="match status" value="1"/>
</dbReference>
<dbReference type="eggNOG" id="arCOG04342">
    <property type="taxonomic scope" value="Archaea"/>
</dbReference>
<dbReference type="PIRSF" id="PIRSF005054">
    <property type="entry name" value="PF1131"/>
    <property type="match status" value="1"/>
</dbReference>
<evidence type="ECO:0000313" key="7">
    <source>
        <dbReference type="EMBL" id="ADG13896.1"/>
    </source>
</evidence>
<dbReference type="NCBIfam" id="TIGR01877">
    <property type="entry name" value="cas_cas6"/>
    <property type="match status" value="1"/>
</dbReference>
<dbReference type="Proteomes" id="UP000002061">
    <property type="component" value="Chromosome"/>
</dbReference>
<dbReference type="GO" id="GO:0003723">
    <property type="term" value="F:RNA binding"/>
    <property type="evidence" value="ECO:0007669"/>
    <property type="project" value="UniProtKB-KW"/>
</dbReference>
<organism evidence="7 8">
    <name type="scientific">Methanocaldococcus infernus (strain DSM 11812 / JCM 15783 / ME)</name>
    <dbReference type="NCBI Taxonomy" id="573063"/>
    <lineage>
        <taxon>Archaea</taxon>
        <taxon>Methanobacteriati</taxon>
        <taxon>Methanobacteriota</taxon>
        <taxon>Methanomada group</taxon>
        <taxon>Methanococci</taxon>
        <taxon>Methanococcales</taxon>
        <taxon>Methanocaldococcaceae</taxon>
        <taxon>Methanocaldococcus</taxon>
    </lineage>
</organism>
<dbReference type="KEGG" id="mif:Metin_1244"/>
<dbReference type="Gene3D" id="3.30.70.1900">
    <property type="match status" value="1"/>
</dbReference>
<dbReference type="PANTHER" id="PTHR36984">
    <property type="entry name" value="CRISPR-ASSOCIATED ENDORIBONUCLEASE CAS6 1"/>
    <property type="match status" value="1"/>
</dbReference>
<name>D5VTJ3_METIM</name>
<accession>D5VTJ3</accession>
<feature type="site" description="Transition state stabilizer" evidence="4">
    <location>
        <position position="49"/>
    </location>
</feature>
<sequence>MRVKVSLSADEPFKISFNHQYYLASAIYNIVKEGNPNFAEKLHKIRDFKFYTFSTLKLPRRVIYKDYLESYDGKAYFYVSSPNKEFIECFVNGLFEKGRIRVGNIIFHIERISLLESPKEFKILKTLSPIYLKTKVEEDGRLKTKDLLPTHSKFYENLKKNLKRKYEKYFNKECNLDFDFEILKFKPKRVKIKGGYLTCSDLVFKVWGDYELIKFGYDCGFGEKNSLGFGMVEVSK</sequence>
<dbReference type="STRING" id="573063.Metin_1244"/>
<dbReference type="GO" id="GO:0016788">
    <property type="term" value="F:hydrolase activity, acting on ester bonds"/>
    <property type="evidence" value="ECO:0007669"/>
    <property type="project" value="InterPro"/>
</dbReference>
<dbReference type="RefSeq" id="WP_013100641.1">
    <property type="nucleotide sequence ID" value="NC_014122.1"/>
</dbReference>
<evidence type="ECO:0000256" key="5">
    <source>
        <dbReference type="PIRSR" id="PIRSR005054-50"/>
    </source>
</evidence>
<dbReference type="GeneID" id="9132263"/>
<dbReference type="EMBL" id="CP002009">
    <property type="protein sequence ID" value="ADG13896.1"/>
    <property type="molecule type" value="Genomic_DNA"/>
</dbReference>
<dbReference type="HOGENOM" id="CLU_089858_1_0_2"/>
<keyword evidence="8" id="KW-1185">Reference proteome</keyword>
<gene>
    <name evidence="7" type="ordered locus">Metin_1244</name>
</gene>
<proteinExistence type="inferred from homology"/>
<reference evidence="7" key="1">
    <citation type="submission" date="2010-04" db="EMBL/GenBank/DDBJ databases">
        <title>Complete sequence of Methanocaldococcus infernus ME.</title>
        <authorList>
            <consortium name="US DOE Joint Genome Institute"/>
            <person name="Lucas S."/>
            <person name="Copeland A."/>
            <person name="Lapidus A."/>
            <person name="Cheng J.-F."/>
            <person name="Bruce D."/>
            <person name="Goodwin L."/>
            <person name="Pitluck S."/>
            <person name="Munk A.C."/>
            <person name="Detter J.C."/>
            <person name="Han C."/>
            <person name="Tapia R."/>
            <person name="Land M."/>
            <person name="Hauser L."/>
            <person name="Kyrpides N."/>
            <person name="Mikhailova N."/>
            <person name="Sieprawska-Lupa M."/>
            <person name="Whitman W.B."/>
            <person name="Woyke T."/>
        </authorList>
    </citation>
    <scope>NUCLEOTIDE SEQUENCE [LARGE SCALE GENOMIC DNA]</scope>
    <source>
        <strain evidence="7">ME</strain>
    </source>
</reference>
<keyword evidence="2" id="KW-0694">RNA-binding</keyword>
<feature type="domain" description="CRISPR associated protein Cas6 C-terminal" evidence="6">
    <location>
        <begin position="119"/>
        <end position="234"/>
    </location>
</feature>
<protein>
    <submittedName>
        <fullName evidence="7">CRISPR-associated protein Cas6</fullName>
    </submittedName>
</protein>
<dbReference type="OrthoDB" id="43942at2157"/>